<evidence type="ECO:0000256" key="1">
    <source>
        <dbReference type="SAM" id="MobiDB-lite"/>
    </source>
</evidence>
<gene>
    <name evidence="2" type="ORF">LARSCL_LOCUS16832</name>
</gene>
<proteinExistence type="predicted"/>
<feature type="compositionally biased region" description="Polar residues" evidence="1">
    <location>
        <begin position="268"/>
        <end position="289"/>
    </location>
</feature>
<feature type="compositionally biased region" description="Polar residues" evidence="1">
    <location>
        <begin position="211"/>
        <end position="220"/>
    </location>
</feature>
<keyword evidence="3" id="KW-1185">Reference proteome</keyword>
<dbReference type="Proteomes" id="UP001497382">
    <property type="component" value="Unassembled WGS sequence"/>
</dbReference>
<protein>
    <submittedName>
        <fullName evidence="2">Uncharacterized protein</fullName>
    </submittedName>
</protein>
<name>A0AAV2B482_9ARAC</name>
<feature type="compositionally biased region" description="Polar residues" evidence="1">
    <location>
        <begin position="335"/>
        <end position="347"/>
    </location>
</feature>
<dbReference type="AlphaFoldDB" id="A0AAV2B482"/>
<feature type="region of interest" description="Disordered" evidence="1">
    <location>
        <begin position="211"/>
        <end position="241"/>
    </location>
</feature>
<feature type="region of interest" description="Disordered" evidence="1">
    <location>
        <begin position="323"/>
        <end position="358"/>
    </location>
</feature>
<organism evidence="2 3">
    <name type="scientific">Larinioides sclopetarius</name>
    <dbReference type="NCBI Taxonomy" id="280406"/>
    <lineage>
        <taxon>Eukaryota</taxon>
        <taxon>Metazoa</taxon>
        <taxon>Ecdysozoa</taxon>
        <taxon>Arthropoda</taxon>
        <taxon>Chelicerata</taxon>
        <taxon>Arachnida</taxon>
        <taxon>Araneae</taxon>
        <taxon>Araneomorphae</taxon>
        <taxon>Entelegynae</taxon>
        <taxon>Araneoidea</taxon>
        <taxon>Araneidae</taxon>
        <taxon>Larinioides</taxon>
    </lineage>
</organism>
<evidence type="ECO:0000313" key="2">
    <source>
        <dbReference type="EMBL" id="CAL1291008.1"/>
    </source>
</evidence>
<evidence type="ECO:0000313" key="3">
    <source>
        <dbReference type="Proteomes" id="UP001497382"/>
    </source>
</evidence>
<reference evidence="2 3" key="1">
    <citation type="submission" date="2024-04" db="EMBL/GenBank/DDBJ databases">
        <authorList>
            <person name="Rising A."/>
            <person name="Reimegard J."/>
            <person name="Sonavane S."/>
            <person name="Akerstrom W."/>
            <person name="Nylinder S."/>
            <person name="Hedman E."/>
            <person name="Kallberg Y."/>
        </authorList>
    </citation>
    <scope>NUCLEOTIDE SEQUENCE [LARGE SCALE GENOMIC DNA]</scope>
</reference>
<dbReference type="EMBL" id="CAXIEN010000273">
    <property type="protein sequence ID" value="CAL1291008.1"/>
    <property type="molecule type" value="Genomic_DNA"/>
</dbReference>
<feature type="region of interest" description="Disordered" evidence="1">
    <location>
        <begin position="268"/>
        <end position="297"/>
    </location>
</feature>
<sequence length="524" mass="59385">MDISQQKDFNVFINKSTLYLLHLNNDKIHCRKAEEVEDEVEYEKYREHMKSLRKDIFPSPNKNENLAVHDFSYTIDHLGRLQPKKKLFCRYGNHYLVKKSFTEGAQYVKQGETHTYKTIGRPLDIFISNTCIDAKTLRRNYDFCTKSVRINPGETKKIPSNTYYVVIAPCHTVFIKQIENTPESENSTEMSPSFETEAVYQVTNVTLNRNGCSSGVQTNGLDRRGLFPQPSGSRDDGHGNSRLSMEFEMVNDSLGSDTRKSFTENRNACVSSEQANNLDRTSSFSQPSGSRDDGHGNLSRSLALKKLFEVLNDCVSTATKRYSTENDIQSKRAKTSTPDPKASTSQMEDALIPPSPNSVRKQIEPMNSIGLSNDDHGCAVLAIRKDSNIESYALRSDSDFQIHDNIITGSFAIENGDMDPYVFEYHGEEQFIKEVAKFKNGSKFETTLTVQRDLLNELQHSTKKKEKVVVNYFFESAFKTVEAAYKKFSEMRNTKMIGSCVPAIIPLRDARFFGAISDAYEGKP</sequence>
<comment type="caution">
    <text evidence="2">The sequence shown here is derived from an EMBL/GenBank/DDBJ whole genome shotgun (WGS) entry which is preliminary data.</text>
</comment>
<accession>A0AAV2B482</accession>